<reference evidence="4" key="1">
    <citation type="submission" date="2020-06" db="EMBL/GenBank/DDBJ databases">
        <authorList>
            <consortium name="Plant Systems Biology data submission"/>
        </authorList>
    </citation>
    <scope>NUCLEOTIDE SEQUENCE</scope>
    <source>
        <strain evidence="4">D6</strain>
    </source>
</reference>
<accession>A0A9N8DA39</accession>
<gene>
    <name evidence="4" type="ORF">SEMRO_55_G032440.1</name>
</gene>
<dbReference type="Pfam" id="PF14145">
    <property type="entry name" value="YrhK"/>
    <property type="match status" value="2"/>
</dbReference>
<keyword evidence="2" id="KW-0472">Membrane</keyword>
<feature type="domain" description="YrhK" evidence="3">
    <location>
        <begin position="103"/>
        <end position="151"/>
    </location>
</feature>
<keyword evidence="5" id="KW-1185">Reference proteome</keyword>
<proteinExistence type="predicted"/>
<dbReference type="EMBL" id="CAICTM010000054">
    <property type="protein sequence ID" value="CAB9499188.1"/>
    <property type="molecule type" value="Genomic_DNA"/>
</dbReference>
<feature type="transmembrane region" description="Helical" evidence="2">
    <location>
        <begin position="35"/>
        <end position="53"/>
    </location>
</feature>
<evidence type="ECO:0000313" key="4">
    <source>
        <dbReference type="EMBL" id="CAB9499188.1"/>
    </source>
</evidence>
<feature type="transmembrane region" description="Helical" evidence="2">
    <location>
        <begin position="127"/>
        <end position="150"/>
    </location>
</feature>
<dbReference type="PANTHER" id="PTHR34967">
    <property type="entry name" value="OS02G0257200 PROTEIN"/>
    <property type="match status" value="1"/>
</dbReference>
<dbReference type="OrthoDB" id="369339at2759"/>
<dbReference type="PANTHER" id="PTHR34967:SF1">
    <property type="entry name" value="OS02G0257200 PROTEIN"/>
    <property type="match status" value="1"/>
</dbReference>
<keyword evidence="2" id="KW-0812">Transmembrane</keyword>
<sequence>MPHVFVNRPRLFSANVIPVSLDELRREYFWESVNAVFYILGGVLLTIGSILFLPQYEDVQYVGAWIFIVASILYLTVSGHDLIEINNHGGMFNPNNLADLVAATSYSIGAINFILGSIFFLPHVEMYMGGAINFIMGSILFVVGAVVNSIQIFDSPTRLTAFYANLVAVFYVVGSTLYLSASVPYLFDLDTDKDNDLVFQFAAILYIFGSMLFTVAGCVNIYRARLILIIETEKRKADYAADHRKDGGKARMAANNDNTDSKMRTDGDSASSQVSS</sequence>
<feature type="transmembrane region" description="Helical" evidence="2">
    <location>
        <begin position="59"/>
        <end position="77"/>
    </location>
</feature>
<dbReference type="InterPro" id="IPR025424">
    <property type="entry name" value="YrhK_domain"/>
</dbReference>
<feature type="transmembrane region" description="Helical" evidence="2">
    <location>
        <begin position="97"/>
        <end position="121"/>
    </location>
</feature>
<organism evidence="4 5">
    <name type="scientific">Seminavis robusta</name>
    <dbReference type="NCBI Taxonomy" id="568900"/>
    <lineage>
        <taxon>Eukaryota</taxon>
        <taxon>Sar</taxon>
        <taxon>Stramenopiles</taxon>
        <taxon>Ochrophyta</taxon>
        <taxon>Bacillariophyta</taxon>
        <taxon>Bacillariophyceae</taxon>
        <taxon>Bacillariophycidae</taxon>
        <taxon>Naviculales</taxon>
        <taxon>Naviculaceae</taxon>
        <taxon>Seminavis</taxon>
    </lineage>
</organism>
<keyword evidence="2" id="KW-1133">Transmembrane helix</keyword>
<comment type="caution">
    <text evidence="4">The sequence shown here is derived from an EMBL/GenBank/DDBJ whole genome shotgun (WGS) entry which is preliminary data.</text>
</comment>
<feature type="domain" description="YrhK" evidence="3">
    <location>
        <begin position="30"/>
        <end position="84"/>
    </location>
</feature>
<evidence type="ECO:0000313" key="5">
    <source>
        <dbReference type="Proteomes" id="UP001153069"/>
    </source>
</evidence>
<evidence type="ECO:0000259" key="3">
    <source>
        <dbReference type="Pfam" id="PF14145"/>
    </source>
</evidence>
<feature type="transmembrane region" description="Helical" evidence="2">
    <location>
        <begin position="162"/>
        <end position="187"/>
    </location>
</feature>
<evidence type="ECO:0000256" key="2">
    <source>
        <dbReference type="SAM" id="Phobius"/>
    </source>
</evidence>
<protein>
    <recommendedName>
        <fullName evidence="3">YrhK domain-containing protein</fullName>
    </recommendedName>
</protein>
<evidence type="ECO:0000256" key="1">
    <source>
        <dbReference type="SAM" id="MobiDB-lite"/>
    </source>
</evidence>
<dbReference type="AlphaFoldDB" id="A0A9N8DA39"/>
<feature type="transmembrane region" description="Helical" evidence="2">
    <location>
        <begin position="199"/>
        <end position="222"/>
    </location>
</feature>
<feature type="region of interest" description="Disordered" evidence="1">
    <location>
        <begin position="239"/>
        <end position="276"/>
    </location>
</feature>
<name>A0A9N8DA39_9STRA</name>
<dbReference type="Proteomes" id="UP001153069">
    <property type="component" value="Unassembled WGS sequence"/>
</dbReference>
<feature type="compositionally biased region" description="Basic and acidic residues" evidence="1">
    <location>
        <begin position="239"/>
        <end position="249"/>
    </location>
</feature>